<dbReference type="VEuPathDB" id="FungiDB:AeMF1_021647"/>
<dbReference type="AlphaFoldDB" id="A0A6G0WJN9"/>
<evidence type="ECO:0000313" key="3">
    <source>
        <dbReference type="Proteomes" id="UP000481153"/>
    </source>
</evidence>
<sequence length="347" mass="40174">MDESNEASRPLLSRYPSETLLMPRRERAKPIFYGVESFWPTLIDFYSVQDDTRVLWSSRSHRKTFYTLYMAFVRDPRWRFMSWSLWTAAFSIAGASFYLYGSVNECDFEPHAAQLNASEVPIEVIHKWVDLPYFLGAVCFFIAQLLTYLEVINCCHDLERWLHEYVHAKPSVRRMKWFGFSPYRIDYWSALLNVVGWGLLVCARGYIYRAKVFGVINLSRGDPKIFWGHWIPSLLGYFCLTVGMYLAHVEVIHRWFVCRLNKLEFWVTGTNCLSVLFLFMCSVSQFIDPVNIVFTDDSSMTAFQIGSALGLAAAVLSVIEVERLHLPSRHPVYGKFEKTGGSIYGSV</sequence>
<reference evidence="2 3" key="1">
    <citation type="submission" date="2019-07" db="EMBL/GenBank/DDBJ databases">
        <title>Genomics analysis of Aphanomyces spp. identifies a new class of oomycete effector associated with host adaptation.</title>
        <authorList>
            <person name="Gaulin E."/>
        </authorList>
    </citation>
    <scope>NUCLEOTIDE SEQUENCE [LARGE SCALE GENOMIC DNA]</scope>
    <source>
        <strain evidence="2 3">ATCC 201684</strain>
    </source>
</reference>
<evidence type="ECO:0000313" key="2">
    <source>
        <dbReference type="EMBL" id="KAF0727462.1"/>
    </source>
</evidence>
<feature type="transmembrane region" description="Helical" evidence="1">
    <location>
        <begin position="131"/>
        <end position="151"/>
    </location>
</feature>
<comment type="caution">
    <text evidence="2">The sequence shown here is derived from an EMBL/GenBank/DDBJ whole genome shotgun (WGS) entry which is preliminary data.</text>
</comment>
<feature type="transmembrane region" description="Helical" evidence="1">
    <location>
        <begin position="80"/>
        <end position="100"/>
    </location>
</feature>
<feature type="transmembrane region" description="Helical" evidence="1">
    <location>
        <begin position="185"/>
        <end position="207"/>
    </location>
</feature>
<proteinExistence type="predicted"/>
<keyword evidence="3" id="KW-1185">Reference proteome</keyword>
<feature type="transmembrane region" description="Helical" evidence="1">
    <location>
        <begin position="263"/>
        <end position="287"/>
    </location>
</feature>
<protein>
    <submittedName>
        <fullName evidence="2">Uncharacterized protein</fullName>
    </submittedName>
</protein>
<feature type="transmembrane region" description="Helical" evidence="1">
    <location>
        <begin position="299"/>
        <end position="319"/>
    </location>
</feature>
<gene>
    <name evidence="2" type="ORF">Ae201684_014484</name>
</gene>
<keyword evidence="1" id="KW-0812">Transmembrane</keyword>
<accession>A0A6G0WJN9</accession>
<evidence type="ECO:0000256" key="1">
    <source>
        <dbReference type="SAM" id="Phobius"/>
    </source>
</evidence>
<organism evidence="2 3">
    <name type="scientific">Aphanomyces euteiches</name>
    <dbReference type="NCBI Taxonomy" id="100861"/>
    <lineage>
        <taxon>Eukaryota</taxon>
        <taxon>Sar</taxon>
        <taxon>Stramenopiles</taxon>
        <taxon>Oomycota</taxon>
        <taxon>Saprolegniomycetes</taxon>
        <taxon>Saprolegniales</taxon>
        <taxon>Verrucalvaceae</taxon>
        <taxon>Aphanomyces</taxon>
    </lineage>
</organism>
<keyword evidence="1" id="KW-0472">Membrane</keyword>
<dbReference type="Proteomes" id="UP000481153">
    <property type="component" value="Unassembled WGS sequence"/>
</dbReference>
<feature type="transmembrane region" description="Helical" evidence="1">
    <location>
        <begin position="227"/>
        <end position="251"/>
    </location>
</feature>
<name>A0A6G0WJN9_9STRA</name>
<dbReference type="EMBL" id="VJMJ01000194">
    <property type="protein sequence ID" value="KAF0727462.1"/>
    <property type="molecule type" value="Genomic_DNA"/>
</dbReference>
<keyword evidence="1" id="KW-1133">Transmembrane helix</keyword>